<accession>M5U4U6</accession>
<evidence type="ECO:0000256" key="3">
    <source>
        <dbReference type="ARBA" id="ARBA00023315"/>
    </source>
</evidence>
<dbReference type="SUPFAM" id="SSF51161">
    <property type="entry name" value="Trimeric LpxA-like enzymes"/>
    <property type="match status" value="1"/>
</dbReference>
<evidence type="ECO:0000313" key="5">
    <source>
        <dbReference type="Proteomes" id="UP000011885"/>
    </source>
</evidence>
<organism evidence="4 5">
    <name type="scientific">Rhodopirellula sallentina SM41</name>
    <dbReference type="NCBI Taxonomy" id="1263870"/>
    <lineage>
        <taxon>Bacteria</taxon>
        <taxon>Pseudomonadati</taxon>
        <taxon>Planctomycetota</taxon>
        <taxon>Planctomycetia</taxon>
        <taxon>Pirellulales</taxon>
        <taxon>Pirellulaceae</taxon>
        <taxon>Rhodopirellula</taxon>
    </lineage>
</organism>
<dbReference type="PATRIC" id="fig|1263870.3.peg.2212"/>
<dbReference type="EMBL" id="ANOH01000144">
    <property type="protein sequence ID" value="EMI56482.1"/>
    <property type="molecule type" value="Genomic_DNA"/>
</dbReference>
<evidence type="ECO:0000313" key="4">
    <source>
        <dbReference type="EMBL" id="EMI56482.1"/>
    </source>
</evidence>
<dbReference type="InterPro" id="IPR001451">
    <property type="entry name" value="Hexapep"/>
</dbReference>
<keyword evidence="1 4" id="KW-0808">Transferase</keyword>
<keyword evidence="5" id="KW-1185">Reference proteome</keyword>
<dbReference type="AlphaFoldDB" id="M5U4U6"/>
<dbReference type="Pfam" id="PF00132">
    <property type="entry name" value="Hexapep"/>
    <property type="match status" value="1"/>
</dbReference>
<dbReference type="InterPro" id="IPR011004">
    <property type="entry name" value="Trimer_LpxA-like_sf"/>
</dbReference>
<keyword evidence="2" id="KW-0677">Repeat</keyword>
<dbReference type="Proteomes" id="UP000011885">
    <property type="component" value="Unassembled WGS sequence"/>
</dbReference>
<protein>
    <submittedName>
        <fullName evidence="4">Galactoside acetyltransferase</fullName>
    </submittedName>
</protein>
<evidence type="ECO:0000256" key="1">
    <source>
        <dbReference type="ARBA" id="ARBA00022679"/>
    </source>
</evidence>
<dbReference type="PANTHER" id="PTHR23416:SF78">
    <property type="entry name" value="LIPOPOLYSACCHARIDE BIOSYNTHESIS O-ACETYL TRANSFERASE WBBJ-RELATED"/>
    <property type="match status" value="1"/>
</dbReference>
<evidence type="ECO:0000256" key="2">
    <source>
        <dbReference type="ARBA" id="ARBA00022737"/>
    </source>
</evidence>
<comment type="caution">
    <text evidence="4">The sequence shown here is derived from an EMBL/GenBank/DDBJ whole genome shotgun (WGS) entry which is preliminary data.</text>
</comment>
<gene>
    <name evidence="4" type="ORF">RSSM_02073</name>
</gene>
<dbReference type="CDD" id="cd04647">
    <property type="entry name" value="LbH_MAT_like"/>
    <property type="match status" value="1"/>
</dbReference>
<proteinExistence type="predicted"/>
<dbReference type="PROSITE" id="PS00101">
    <property type="entry name" value="HEXAPEP_TRANSFERASES"/>
    <property type="match status" value="1"/>
</dbReference>
<dbReference type="InterPro" id="IPR018357">
    <property type="entry name" value="Hexapep_transf_CS"/>
</dbReference>
<sequence length="215" mass="23632">MLHVNTPRQSLTNSSPIVDNEPERNVVREFGQRLMRRIALLPRPTNAVRSAIMRIRGASIGHGTSIPASTMCTWPHQLAIGKECIIQPDVFFNYDHYWTPGPSIQFGNHVFIGRGCEFNIRCQLNVGDDCLIASGVKMIDHDHGSDLGCLMRQQENNSKPISIKDNVWIGVNATILKGVTIGDGAIVAAASVVNRSIGPNEVWAGVPARMIRKRG</sequence>
<reference evidence="4 5" key="1">
    <citation type="journal article" date="2013" name="Mar. Genomics">
        <title>Expression of sulfatases in Rhodopirellula baltica and the diversity of sulfatases in the genus Rhodopirellula.</title>
        <authorList>
            <person name="Wegner C.E."/>
            <person name="Richter-Heitmann T."/>
            <person name="Klindworth A."/>
            <person name="Klockow C."/>
            <person name="Richter M."/>
            <person name="Achstetter T."/>
            <person name="Glockner F.O."/>
            <person name="Harder J."/>
        </authorList>
    </citation>
    <scope>NUCLEOTIDE SEQUENCE [LARGE SCALE GENOMIC DNA]</scope>
    <source>
        <strain evidence="4 5">SM41</strain>
    </source>
</reference>
<keyword evidence="3" id="KW-0012">Acyltransferase</keyword>
<dbReference type="GO" id="GO:0016746">
    <property type="term" value="F:acyltransferase activity"/>
    <property type="evidence" value="ECO:0007669"/>
    <property type="project" value="UniProtKB-KW"/>
</dbReference>
<dbReference type="PANTHER" id="PTHR23416">
    <property type="entry name" value="SIALIC ACID SYNTHASE-RELATED"/>
    <property type="match status" value="1"/>
</dbReference>
<dbReference type="InterPro" id="IPR051159">
    <property type="entry name" value="Hexapeptide_acetyltransf"/>
</dbReference>
<dbReference type="Gene3D" id="2.160.10.10">
    <property type="entry name" value="Hexapeptide repeat proteins"/>
    <property type="match status" value="1"/>
</dbReference>
<name>M5U4U6_9BACT</name>